<name>A0A2I1HJ48_9GLOM</name>
<proteinExistence type="predicted"/>
<comment type="caution">
    <text evidence="1">The sequence shown here is derived from an EMBL/GenBank/DDBJ whole genome shotgun (WGS) entry which is preliminary data.</text>
</comment>
<evidence type="ECO:0000313" key="2">
    <source>
        <dbReference type="Proteomes" id="UP000234323"/>
    </source>
</evidence>
<organism evidence="1 2">
    <name type="scientific">Rhizophagus irregularis</name>
    <dbReference type="NCBI Taxonomy" id="588596"/>
    <lineage>
        <taxon>Eukaryota</taxon>
        <taxon>Fungi</taxon>
        <taxon>Fungi incertae sedis</taxon>
        <taxon>Mucoromycota</taxon>
        <taxon>Glomeromycotina</taxon>
        <taxon>Glomeromycetes</taxon>
        <taxon>Glomerales</taxon>
        <taxon>Glomeraceae</taxon>
        <taxon>Rhizophagus</taxon>
    </lineage>
</organism>
<dbReference type="AlphaFoldDB" id="A0A2I1HJ48"/>
<keyword evidence="2" id="KW-1185">Reference proteome</keyword>
<evidence type="ECO:0000313" key="1">
    <source>
        <dbReference type="EMBL" id="PKY58897.1"/>
    </source>
</evidence>
<accession>A0A2I1HJ48</accession>
<dbReference type="Proteomes" id="UP000234323">
    <property type="component" value="Unassembled WGS sequence"/>
</dbReference>
<gene>
    <name evidence="1" type="ORF">RhiirA4_481201</name>
</gene>
<protein>
    <submittedName>
        <fullName evidence="1">Uncharacterized protein</fullName>
    </submittedName>
</protein>
<dbReference type="EMBL" id="LLXI01003248">
    <property type="protein sequence ID" value="PKY58897.1"/>
    <property type="molecule type" value="Genomic_DNA"/>
</dbReference>
<sequence>MYLVADVAIPTQKFQFISLVLLLEALYTIKGFCFQCFGDNYLKHITKSISF</sequence>
<reference evidence="1 2" key="1">
    <citation type="submission" date="2015-10" db="EMBL/GenBank/DDBJ databases">
        <title>Genome analyses suggest a sexual origin of heterokaryosis in a supposedly ancient asexual fungus.</title>
        <authorList>
            <person name="Ropars J."/>
            <person name="Sedzielewska K."/>
            <person name="Noel J."/>
            <person name="Charron P."/>
            <person name="Farinelli L."/>
            <person name="Marton T."/>
            <person name="Kruger M."/>
            <person name="Pelin A."/>
            <person name="Brachmann A."/>
            <person name="Corradi N."/>
        </authorList>
    </citation>
    <scope>NUCLEOTIDE SEQUENCE [LARGE SCALE GENOMIC DNA]</scope>
    <source>
        <strain evidence="1 2">A4</strain>
    </source>
</reference>